<proteinExistence type="predicted"/>
<evidence type="ECO:0000313" key="2">
    <source>
        <dbReference type="Proteomes" id="UP000299102"/>
    </source>
</evidence>
<name>A0A4C1WW31_EUMVA</name>
<protein>
    <submittedName>
        <fullName evidence="1">Uncharacterized protein</fullName>
    </submittedName>
</protein>
<organism evidence="1 2">
    <name type="scientific">Eumeta variegata</name>
    <name type="common">Bagworm moth</name>
    <name type="synonym">Eumeta japonica</name>
    <dbReference type="NCBI Taxonomy" id="151549"/>
    <lineage>
        <taxon>Eukaryota</taxon>
        <taxon>Metazoa</taxon>
        <taxon>Ecdysozoa</taxon>
        <taxon>Arthropoda</taxon>
        <taxon>Hexapoda</taxon>
        <taxon>Insecta</taxon>
        <taxon>Pterygota</taxon>
        <taxon>Neoptera</taxon>
        <taxon>Endopterygota</taxon>
        <taxon>Lepidoptera</taxon>
        <taxon>Glossata</taxon>
        <taxon>Ditrysia</taxon>
        <taxon>Tineoidea</taxon>
        <taxon>Psychidae</taxon>
        <taxon>Oiketicinae</taxon>
        <taxon>Eumeta</taxon>
    </lineage>
</organism>
<reference evidence="1 2" key="1">
    <citation type="journal article" date="2019" name="Commun. Biol.">
        <title>The bagworm genome reveals a unique fibroin gene that provides high tensile strength.</title>
        <authorList>
            <person name="Kono N."/>
            <person name="Nakamura H."/>
            <person name="Ohtoshi R."/>
            <person name="Tomita M."/>
            <person name="Numata K."/>
            <person name="Arakawa K."/>
        </authorList>
    </citation>
    <scope>NUCLEOTIDE SEQUENCE [LARGE SCALE GENOMIC DNA]</scope>
</reference>
<sequence length="140" mass="15329">MTLAQKKLPIIEDEGIHSMSTEAKSGTQLNNKKLPNYNLRPRSGRMTALVARLHRDDALDDIIQRLLISASVPCTLEPPSLSDSGGKPPDGATFATVARCYDASGNRCPADEIRELAAAILFTITFIISGYKFRQTKSHE</sequence>
<comment type="caution">
    <text evidence="1">The sequence shown here is derived from an EMBL/GenBank/DDBJ whole genome shotgun (WGS) entry which is preliminary data.</text>
</comment>
<gene>
    <name evidence="1" type="ORF">EVAR_32978_1</name>
</gene>
<accession>A0A4C1WW31</accession>
<dbReference type="EMBL" id="BGZK01000676">
    <property type="protein sequence ID" value="GBP55726.1"/>
    <property type="molecule type" value="Genomic_DNA"/>
</dbReference>
<evidence type="ECO:0000313" key="1">
    <source>
        <dbReference type="EMBL" id="GBP55726.1"/>
    </source>
</evidence>
<dbReference type="Proteomes" id="UP000299102">
    <property type="component" value="Unassembled WGS sequence"/>
</dbReference>
<keyword evidence="2" id="KW-1185">Reference proteome</keyword>
<dbReference type="AlphaFoldDB" id="A0A4C1WW31"/>